<dbReference type="Proteomes" id="UP000789901">
    <property type="component" value="Unassembled WGS sequence"/>
</dbReference>
<evidence type="ECO:0000259" key="2">
    <source>
        <dbReference type="Pfam" id="PF20209"/>
    </source>
</evidence>
<sequence length="314" mass="36553">MSNQQVQKQKGKENKTPNNRSIYCNREKLRKQERKNSETAKKRKTAVQENTTIDSSILHKSISETIIQENITNDSEILSEDILNSQLLTDTDRKLLKDFCSEINKLRNSLCSTYNERFPSINIVIEECQRCYMEKNEVKKFSFENNMDPGDVPKELKDLTEVEEMLIAQIFPVVSVYYLYEGQYAYRRNVINFLQDVNEFVTQLPRHPLTVELALCWLKENNRYYKNIVIDDTVLQTLPFDGSVVEQLLQLQNEITEVQNTEDELQNFINDELDSYTNTMFTHNFVPAPAPSLNEQSAINEALTQIQAENNLIS</sequence>
<comment type="caution">
    <text evidence="3">The sequence shown here is derived from an EMBL/GenBank/DDBJ whole genome shotgun (WGS) entry which is preliminary data.</text>
</comment>
<evidence type="ECO:0000256" key="1">
    <source>
        <dbReference type="SAM" id="MobiDB-lite"/>
    </source>
</evidence>
<gene>
    <name evidence="3" type="ORF">GMARGA_LOCUS10170</name>
</gene>
<dbReference type="Pfam" id="PF20209">
    <property type="entry name" value="DUF6570"/>
    <property type="match status" value="1"/>
</dbReference>
<dbReference type="EMBL" id="CAJVQB010005635">
    <property type="protein sequence ID" value="CAG8666363.1"/>
    <property type="molecule type" value="Genomic_DNA"/>
</dbReference>
<keyword evidence="4" id="KW-1185">Reference proteome</keyword>
<dbReference type="InterPro" id="IPR046700">
    <property type="entry name" value="DUF6570"/>
</dbReference>
<name>A0ABN7USJ3_GIGMA</name>
<organism evidence="3 4">
    <name type="scientific">Gigaspora margarita</name>
    <dbReference type="NCBI Taxonomy" id="4874"/>
    <lineage>
        <taxon>Eukaryota</taxon>
        <taxon>Fungi</taxon>
        <taxon>Fungi incertae sedis</taxon>
        <taxon>Mucoromycota</taxon>
        <taxon>Glomeromycotina</taxon>
        <taxon>Glomeromycetes</taxon>
        <taxon>Diversisporales</taxon>
        <taxon>Gigasporaceae</taxon>
        <taxon>Gigaspora</taxon>
    </lineage>
</organism>
<feature type="domain" description="DUF6570" evidence="2">
    <location>
        <begin position="135"/>
        <end position="209"/>
    </location>
</feature>
<accession>A0ABN7USJ3</accession>
<evidence type="ECO:0000313" key="4">
    <source>
        <dbReference type="Proteomes" id="UP000789901"/>
    </source>
</evidence>
<evidence type="ECO:0000313" key="3">
    <source>
        <dbReference type="EMBL" id="CAG8666363.1"/>
    </source>
</evidence>
<reference evidence="3 4" key="1">
    <citation type="submission" date="2021-06" db="EMBL/GenBank/DDBJ databases">
        <authorList>
            <person name="Kallberg Y."/>
            <person name="Tangrot J."/>
            <person name="Rosling A."/>
        </authorList>
    </citation>
    <scope>NUCLEOTIDE SEQUENCE [LARGE SCALE GENOMIC DNA]</scope>
    <source>
        <strain evidence="3 4">120-4 pot B 10/14</strain>
    </source>
</reference>
<feature type="region of interest" description="Disordered" evidence="1">
    <location>
        <begin position="1"/>
        <end position="49"/>
    </location>
</feature>
<protein>
    <submittedName>
        <fullName evidence="3">30185_t:CDS:1</fullName>
    </submittedName>
</protein>
<proteinExistence type="predicted"/>